<dbReference type="AlphaFoldDB" id="A0A081CKK8"/>
<evidence type="ECO:0000313" key="2">
    <source>
        <dbReference type="Proteomes" id="UP000053758"/>
    </source>
</evidence>
<keyword evidence="2" id="KW-1185">Reference proteome</keyword>
<reference evidence="2" key="1">
    <citation type="journal article" date="2014" name="Genome Announc.">
        <title>Draft Genome Sequence of the Yeast Pseudozyma antarctica Type Strain JCM10317, a Producer of the Glycolipid Biosurfactants, Mannosylerythritol Lipids.</title>
        <authorList>
            <person name="Saika A."/>
            <person name="Koike H."/>
            <person name="Hori T."/>
            <person name="Fukuoka T."/>
            <person name="Sato S."/>
            <person name="Habe H."/>
            <person name="Kitamoto D."/>
            <person name="Morita T."/>
        </authorList>
    </citation>
    <scope>NUCLEOTIDE SEQUENCE [LARGE SCALE GENOMIC DNA]</scope>
    <source>
        <strain evidence="2">JCM 10317</strain>
    </source>
</reference>
<dbReference type="OrthoDB" id="2555959at2759"/>
<dbReference type="EMBL" id="DF830084">
    <property type="protein sequence ID" value="GAK67204.1"/>
    <property type="molecule type" value="Genomic_DNA"/>
</dbReference>
<protein>
    <submittedName>
        <fullName evidence="1">Uncharacterized protein</fullName>
    </submittedName>
</protein>
<proteinExistence type="predicted"/>
<dbReference type="HOGENOM" id="CLU_1731220_0_0_1"/>
<organism evidence="1 2">
    <name type="scientific">Pseudozyma antarctica</name>
    <name type="common">Yeast</name>
    <name type="synonym">Candida antarctica</name>
    <dbReference type="NCBI Taxonomy" id="84753"/>
    <lineage>
        <taxon>Eukaryota</taxon>
        <taxon>Fungi</taxon>
        <taxon>Dikarya</taxon>
        <taxon>Basidiomycota</taxon>
        <taxon>Ustilaginomycotina</taxon>
        <taxon>Ustilaginomycetes</taxon>
        <taxon>Ustilaginales</taxon>
        <taxon>Ustilaginaceae</taxon>
        <taxon>Moesziomyces</taxon>
    </lineage>
</organism>
<name>A0A081CKK8_PSEA2</name>
<accession>A0A081CKK8</accession>
<evidence type="ECO:0000313" key="1">
    <source>
        <dbReference type="EMBL" id="GAK67204.1"/>
    </source>
</evidence>
<sequence length="151" mass="16743">MNRTQLSQAFARSRTITTTSARLLRPRTSAPTSASQPVLQKDAPPPPRRSPPPPPPTQSPPETKRGGKEGSVYASYRALPYNTKLVFWTCGAMFAVLGLLAADKLEELFPARNNRPTESNDETQPKFIQHNQKPRLLAISVVDRNPNPDRT</sequence>
<gene>
    <name evidence="1" type="ORF">PAN0_017c5430</name>
</gene>
<dbReference type="GeneID" id="26306230"/>
<dbReference type="RefSeq" id="XP_014654491.1">
    <property type="nucleotide sequence ID" value="XM_014799005.1"/>
</dbReference>
<dbReference type="Proteomes" id="UP000053758">
    <property type="component" value="Unassembled WGS sequence"/>
</dbReference>